<protein>
    <submittedName>
        <fullName evidence="2">Pxr1</fullName>
    </submittedName>
</protein>
<proteinExistence type="predicted"/>
<gene>
    <name evidence="2" type="primary">PXR1</name>
    <name evidence="2" type="ORF">L345_16407</name>
</gene>
<feature type="non-terminal residue" evidence="2">
    <location>
        <position position="1"/>
    </location>
</feature>
<comment type="caution">
    <text evidence="2">The sequence shown here is derived from an EMBL/GenBank/DDBJ whole genome shotgun (WGS) entry which is preliminary data.</text>
</comment>
<keyword evidence="3" id="KW-1185">Reference proteome</keyword>
<dbReference type="EMBL" id="AZIM01007610">
    <property type="protein sequence ID" value="ETE57874.1"/>
    <property type="molecule type" value="Genomic_DNA"/>
</dbReference>
<sequence>MEGGKRKKEQERKKERKRKKGGQRRKGGEREEERERRRKKERKRRKEGKKGRRKTNATLDCINKNIAQECGSVEPSGLNMASKADSLADQDNSSSNRSIMQGME</sequence>
<feature type="region of interest" description="Disordered" evidence="1">
    <location>
        <begin position="1"/>
        <end position="104"/>
    </location>
</feature>
<evidence type="ECO:0000256" key="1">
    <source>
        <dbReference type="SAM" id="MobiDB-lite"/>
    </source>
</evidence>
<dbReference type="AlphaFoldDB" id="V8N6F1"/>
<feature type="compositionally biased region" description="Polar residues" evidence="1">
    <location>
        <begin position="89"/>
        <end position="104"/>
    </location>
</feature>
<feature type="compositionally biased region" description="Basic residues" evidence="1">
    <location>
        <begin position="14"/>
        <end position="25"/>
    </location>
</feature>
<dbReference type="Proteomes" id="UP000018936">
    <property type="component" value="Unassembled WGS sequence"/>
</dbReference>
<feature type="compositionally biased region" description="Basic residues" evidence="1">
    <location>
        <begin position="36"/>
        <end position="55"/>
    </location>
</feature>
<evidence type="ECO:0000313" key="3">
    <source>
        <dbReference type="Proteomes" id="UP000018936"/>
    </source>
</evidence>
<reference evidence="2 3" key="1">
    <citation type="journal article" date="2013" name="Proc. Natl. Acad. Sci. U.S.A.">
        <title>The king cobra genome reveals dynamic gene evolution and adaptation in the snake venom system.</title>
        <authorList>
            <person name="Vonk F.J."/>
            <person name="Casewell N.R."/>
            <person name="Henkel C.V."/>
            <person name="Heimberg A.M."/>
            <person name="Jansen H.J."/>
            <person name="McCleary R.J."/>
            <person name="Kerkkamp H.M."/>
            <person name="Vos R.A."/>
            <person name="Guerreiro I."/>
            <person name="Calvete J.J."/>
            <person name="Wuster W."/>
            <person name="Woods A.E."/>
            <person name="Logan J.M."/>
            <person name="Harrison R.A."/>
            <person name="Castoe T.A."/>
            <person name="de Koning A.P."/>
            <person name="Pollock D.D."/>
            <person name="Yandell M."/>
            <person name="Calderon D."/>
            <person name="Renjifo C."/>
            <person name="Currier R.B."/>
            <person name="Salgado D."/>
            <person name="Pla D."/>
            <person name="Sanz L."/>
            <person name="Hyder A.S."/>
            <person name="Ribeiro J.M."/>
            <person name="Arntzen J.W."/>
            <person name="van den Thillart G.E."/>
            <person name="Boetzer M."/>
            <person name="Pirovano W."/>
            <person name="Dirks R.P."/>
            <person name="Spaink H.P."/>
            <person name="Duboule D."/>
            <person name="McGlinn E."/>
            <person name="Kini R.M."/>
            <person name="Richardson M.K."/>
        </authorList>
    </citation>
    <scope>NUCLEOTIDE SEQUENCE</scope>
    <source>
        <tissue evidence="2">Blood</tissue>
    </source>
</reference>
<organism evidence="2 3">
    <name type="scientific">Ophiophagus hannah</name>
    <name type="common">King cobra</name>
    <name type="synonym">Naja hannah</name>
    <dbReference type="NCBI Taxonomy" id="8665"/>
    <lineage>
        <taxon>Eukaryota</taxon>
        <taxon>Metazoa</taxon>
        <taxon>Chordata</taxon>
        <taxon>Craniata</taxon>
        <taxon>Vertebrata</taxon>
        <taxon>Euteleostomi</taxon>
        <taxon>Lepidosauria</taxon>
        <taxon>Squamata</taxon>
        <taxon>Bifurcata</taxon>
        <taxon>Unidentata</taxon>
        <taxon>Episquamata</taxon>
        <taxon>Toxicofera</taxon>
        <taxon>Serpentes</taxon>
        <taxon>Colubroidea</taxon>
        <taxon>Elapidae</taxon>
        <taxon>Elapinae</taxon>
        <taxon>Ophiophagus</taxon>
    </lineage>
</organism>
<accession>V8N6F1</accession>
<evidence type="ECO:0000313" key="2">
    <source>
        <dbReference type="EMBL" id="ETE57874.1"/>
    </source>
</evidence>
<name>V8N6F1_OPHHA</name>
<feature type="compositionally biased region" description="Basic and acidic residues" evidence="1">
    <location>
        <begin position="26"/>
        <end position="35"/>
    </location>
</feature>